<dbReference type="EMBL" id="KN825884">
    <property type="protein sequence ID" value="KIK81010.1"/>
    <property type="molecule type" value="Genomic_DNA"/>
</dbReference>
<gene>
    <name evidence="1" type="ORF">PAXRUDRAFT_157092</name>
</gene>
<dbReference type="HOGENOM" id="CLU_2043698_0_0_1"/>
<dbReference type="OrthoDB" id="2688518at2759"/>
<evidence type="ECO:0000313" key="2">
    <source>
        <dbReference type="Proteomes" id="UP000054538"/>
    </source>
</evidence>
<protein>
    <submittedName>
        <fullName evidence="1">Uncharacterized protein</fullName>
    </submittedName>
</protein>
<dbReference type="InParanoid" id="A0A0D0DPR1"/>
<evidence type="ECO:0000313" key="1">
    <source>
        <dbReference type="EMBL" id="KIK81010.1"/>
    </source>
</evidence>
<dbReference type="AlphaFoldDB" id="A0A0D0DPR1"/>
<accession>A0A0D0DPR1</accession>
<proteinExistence type="predicted"/>
<reference evidence="2" key="2">
    <citation type="submission" date="2015-01" db="EMBL/GenBank/DDBJ databases">
        <title>Evolutionary Origins and Diversification of the Mycorrhizal Mutualists.</title>
        <authorList>
            <consortium name="DOE Joint Genome Institute"/>
            <consortium name="Mycorrhizal Genomics Consortium"/>
            <person name="Kohler A."/>
            <person name="Kuo A."/>
            <person name="Nagy L.G."/>
            <person name="Floudas D."/>
            <person name="Copeland A."/>
            <person name="Barry K.W."/>
            <person name="Cichocki N."/>
            <person name="Veneault-Fourrey C."/>
            <person name="LaButti K."/>
            <person name="Lindquist E.A."/>
            <person name="Lipzen A."/>
            <person name="Lundell T."/>
            <person name="Morin E."/>
            <person name="Murat C."/>
            <person name="Riley R."/>
            <person name="Ohm R."/>
            <person name="Sun H."/>
            <person name="Tunlid A."/>
            <person name="Henrissat B."/>
            <person name="Grigoriev I.V."/>
            <person name="Hibbett D.S."/>
            <person name="Martin F."/>
        </authorList>
    </citation>
    <scope>NUCLEOTIDE SEQUENCE [LARGE SCALE GENOMIC DNA]</scope>
    <source>
        <strain evidence="2">Ve08.2h10</strain>
    </source>
</reference>
<dbReference type="Proteomes" id="UP000054538">
    <property type="component" value="Unassembled WGS sequence"/>
</dbReference>
<organism evidence="1 2">
    <name type="scientific">Paxillus rubicundulus Ve08.2h10</name>
    <dbReference type="NCBI Taxonomy" id="930991"/>
    <lineage>
        <taxon>Eukaryota</taxon>
        <taxon>Fungi</taxon>
        <taxon>Dikarya</taxon>
        <taxon>Basidiomycota</taxon>
        <taxon>Agaricomycotina</taxon>
        <taxon>Agaricomycetes</taxon>
        <taxon>Agaricomycetidae</taxon>
        <taxon>Boletales</taxon>
        <taxon>Paxilineae</taxon>
        <taxon>Paxillaceae</taxon>
        <taxon>Paxillus</taxon>
    </lineage>
</organism>
<keyword evidence="2" id="KW-1185">Reference proteome</keyword>
<feature type="non-terminal residue" evidence="1">
    <location>
        <position position="1"/>
    </location>
</feature>
<sequence>VLARPGAPELTFISKTLGSINDYLESCGIDLDMFETAKSTIRNLTLLYMKENVLVEKQNNADVDLLIQNTVETHGWLSAYENCWPARVYLSRYWNTRIVNRRHYYMGTKPLGIVGLIKLLL</sequence>
<reference evidence="1 2" key="1">
    <citation type="submission" date="2014-04" db="EMBL/GenBank/DDBJ databases">
        <authorList>
            <consortium name="DOE Joint Genome Institute"/>
            <person name="Kuo A."/>
            <person name="Kohler A."/>
            <person name="Jargeat P."/>
            <person name="Nagy L.G."/>
            <person name="Floudas D."/>
            <person name="Copeland A."/>
            <person name="Barry K.W."/>
            <person name="Cichocki N."/>
            <person name="Veneault-Fourrey C."/>
            <person name="LaButti K."/>
            <person name="Lindquist E.A."/>
            <person name="Lipzen A."/>
            <person name="Lundell T."/>
            <person name="Morin E."/>
            <person name="Murat C."/>
            <person name="Sun H."/>
            <person name="Tunlid A."/>
            <person name="Henrissat B."/>
            <person name="Grigoriev I.V."/>
            <person name="Hibbett D.S."/>
            <person name="Martin F."/>
            <person name="Nordberg H.P."/>
            <person name="Cantor M.N."/>
            <person name="Hua S.X."/>
        </authorList>
    </citation>
    <scope>NUCLEOTIDE SEQUENCE [LARGE SCALE GENOMIC DNA]</scope>
    <source>
        <strain evidence="1 2">Ve08.2h10</strain>
    </source>
</reference>
<name>A0A0D0DPR1_9AGAM</name>